<evidence type="ECO:0000256" key="2">
    <source>
        <dbReference type="ARBA" id="ARBA00012438"/>
    </source>
</evidence>
<accession>A0A6P1VTC9</accession>
<evidence type="ECO:0000256" key="5">
    <source>
        <dbReference type="ARBA" id="ARBA00022741"/>
    </source>
</evidence>
<feature type="transmembrane region" description="Helical" evidence="9">
    <location>
        <begin position="12"/>
        <end position="33"/>
    </location>
</feature>
<gene>
    <name evidence="11" type="ORF">GJR95_07440</name>
</gene>
<keyword evidence="8" id="KW-0902">Two-component regulatory system</keyword>
<evidence type="ECO:0000313" key="11">
    <source>
        <dbReference type="EMBL" id="QHV94859.1"/>
    </source>
</evidence>
<dbReference type="GO" id="GO:0005524">
    <property type="term" value="F:ATP binding"/>
    <property type="evidence" value="ECO:0007669"/>
    <property type="project" value="UniProtKB-KW"/>
</dbReference>
<evidence type="ECO:0000259" key="10">
    <source>
        <dbReference type="PROSITE" id="PS50109"/>
    </source>
</evidence>
<dbReference type="InterPro" id="IPR005467">
    <property type="entry name" value="His_kinase_dom"/>
</dbReference>
<dbReference type="GO" id="GO:0000155">
    <property type="term" value="F:phosphorelay sensor kinase activity"/>
    <property type="evidence" value="ECO:0007669"/>
    <property type="project" value="InterPro"/>
</dbReference>
<protein>
    <recommendedName>
        <fullName evidence="2">histidine kinase</fullName>
        <ecNumber evidence="2">2.7.13.3</ecNumber>
    </recommendedName>
</protein>
<reference evidence="11 12" key="1">
    <citation type="submission" date="2019-11" db="EMBL/GenBank/DDBJ databases">
        <title>Spirosoma endbachense sp. nov., isolated from a natural salt meadow.</title>
        <authorList>
            <person name="Rojas J."/>
            <person name="Ambika Manirajan B."/>
            <person name="Ratering S."/>
            <person name="Suarez C."/>
            <person name="Geissler-Plaum R."/>
            <person name="Schnell S."/>
        </authorList>
    </citation>
    <scope>NUCLEOTIDE SEQUENCE [LARGE SCALE GENOMIC DNA]</scope>
    <source>
        <strain evidence="11 12">I-24</strain>
    </source>
</reference>
<dbReference type="InterPro" id="IPR036890">
    <property type="entry name" value="HATPase_C_sf"/>
</dbReference>
<dbReference type="Pfam" id="PF07730">
    <property type="entry name" value="HisKA_3"/>
    <property type="match status" value="1"/>
</dbReference>
<keyword evidence="12" id="KW-1185">Reference proteome</keyword>
<dbReference type="PROSITE" id="PS50109">
    <property type="entry name" value="HIS_KIN"/>
    <property type="match status" value="1"/>
</dbReference>
<dbReference type="Pfam" id="PF02518">
    <property type="entry name" value="HATPase_c"/>
    <property type="match status" value="1"/>
</dbReference>
<keyword evidence="9" id="KW-0812">Transmembrane</keyword>
<evidence type="ECO:0000256" key="3">
    <source>
        <dbReference type="ARBA" id="ARBA00022553"/>
    </source>
</evidence>
<dbReference type="InterPro" id="IPR011712">
    <property type="entry name" value="Sig_transdc_His_kin_sub3_dim/P"/>
</dbReference>
<dbReference type="PANTHER" id="PTHR24421">
    <property type="entry name" value="NITRATE/NITRITE SENSOR PROTEIN NARX-RELATED"/>
    <property type="match status" value="1"/>
</dbReference>
<dbReference type="GO" id="GO:0016020">
    <property type="term" value="C:membrane"/>
    <property type="evidence" value="ECO:0007669"/>
    <property type="project" value="InterPro"/>
</dbReference>
<dbReference type="Gene3D" id="3.30.565.10">
    <property type="entry name" value="Histidine kinase-like ATPase, C-terminal domain"/>
    <property type="match status" value="1"/>
</dbReference>
<dbReference type="EC" id="2.7.13.3" evidence="2"/>
<organism evidence="11 12">
    <name type="scientific">Spirosoma endbachense</name>
    <dbReference type="NCBI Taxonomy" id="2666025"/>
    <lineage>
        <taxon>Bacteria</taxon>
        <taxon>Pseudomonadati</taxon>
        <taxon>Bacteroidota</taxon>
        <taxon>Cytophagia</taxon>
        <taxon>Cytophagales</taxon>
        <taxon>Cytophagaceae</taxon>
        <taxon>Spirosoma</taxon>
    </lineage>
</organism>
<evidence type="ECO:0000256" key="7">
    <source>
        <dbReference type="ARBA" id="ARBA00022840"/>
    </source>
</evidence>
<evidence type="ECO:0000313" key="12">
    <source>
        <dbReference type="Proteomes" id="UP000464577"/>
    </source>
</evidence>
<keyword evidence="9" id="KW-1133">Transmembrane helix</keyword>
<keyword evidence="5" id="KW-0547">Nucleotide-binding</keyword>
<name>A0A6P1VTC9_9BACT</name>
<dbReference type="EMBL" id="CP045997">
    <property type="protein sequence ID" value="QHV94859.1"/>
    <property type="molecule type" value="Genomic_DNA"/>
</dbReference>
<dbReference type="InterPro" id="IPR050482">
    <property type="entry name" value="Sensor_HK_TwoCompSys"/>
</dbReference>
<evidence type="ECO:0000256" key="1">
    <source>
        <dbReference type="ARBA" id="ARBA00000085"/>
    </source>
</evidence>
<proteinExistence type="predicted"/>
<dbReference type="SMART" id="SM00387">
    <property type="entry name" value="HATPase_c"/>
    <property type="match status" value="1"/>
</dbReference>
<keyword evidence="6 11" id="KW-0418">Kinase</keyword>
<dbReference type="KEGG" id="senf:GJR95_07440"/>
<keyword evidence="9" id="KW-0472">Membrane</keyword>
<dbReference type="InterPro" id="IPR003594">
    <property type="entry name" value="HATPase_dom"/>
</dbReference>
<dbReference type="Gene3D" id="1.20.5.1930">
    <property type="match status" value="1"/>
</dbReference>
<evidence type="ECO:0000256" key="8">
    <source>
        <dbReference type="ARBA" id="ARBA00023012"/>
    </source>
</evidence>
<dbReference type="GO" id="GO:0046983">
    <property type="term" value="F:protein dimerization activity"/>
    <property type="evidence" value="ECO:0007669"/>
    <property type="project" value="InterPro"/>
</dbReference>
<keyword evidence="4" id="KW-0808">Transferase</keyword>
<feature type="domain" description="Histidine kinase" evidence="10">
    <location>
        <begin position="69"/>
        <end position="267"/>
    </location>
</feature>
<keyword evidence="3" id="KW-0597">Phosphoprotein</keyword>
<sequence length="273" mass="30982">MQTKIDPIITVIILGTLIFLGLSAFVVSFLFFFNKKQAQYRQEKADLKARYDREILKSQLEVQNSTLQEVGQELHDNIGQLLSVAKINLSILESLPQEVESLDYIKQTTDVISQSIKDLRSLTKSLDGDFVQDFGLLESITHELLRIEKTKRFKTSTHLDGDVYSLGYDREIVLFRIFQEILNNAIKHSRANIIHIDLLFAPEKFTLAFNDDGEGFDYEEIMSQELSKSGAGLRNIFRRVELIGGQCIYKSAKNQGTQVSIELAIETVPSLSS</sequence>
<dbReference type="RefSeq" id="WP_162385277.1">
    <property type="nucleotide sequence ID" value="NZ_CP045997.1"/>
</dbReference>
<comment type="catalytic activity">
    <reaction evidence="1">
        <text>ATP + protein L-histidine = ADP + protein N-phospho-L-histidine.</text>
        <dbReference type="EC" id="2.7.13.3"/>
    </reaction>
</comment>
<evidence type="ECO:0000256" key="6">
    <source>
        <dbReference type="ARBA" id="ARBA00022777"/>
    </source>
</evidence>
<dbReference type="CDD" id="cd16917">
    <property type="entry name" value="HATPase_UhpB-NarQ-NarX-like"/>
    <property type="match status" value="1"/>
</dbReference>
<evidence type="ECO:0000256" key="4">
    <source>
        <dbReference type="ARBA" id="ARBA00022679"/>
    </source>
</evidence>
<dbReference type="PANTHER" id="PTHR24421:SF10">
    <property type="entry name" value="NITRATE_NITRITE SENSOR PROTEIN NARQ"/>
    <property type="match status" value="1"/>
</dbReference>
<dbReference type="AlphaFoldDB" id="A0A6P1VTC9"/>
<dbReference type="SUPFAM" id="SSF55874">
    <property type="entry name" value="ATPase domain of HSP90 chaperone/DNA topoisomerase II/histidine kinase"/>
    <property type="match status" value="1"/>
</dbReference>
<dbReference type="Proteomes" id="UP000464577">
    <property type="component" value="Chromosome"/>
</dbReference>
<keyword evidence="7" id="KW-0067">ATP-binding</keyword>
<evidence type="ECO:0000256" key="9">
    <source>
        <dbReference type="SAM" id="Phobius"/>
    </source>
</evidence>